<dbReference type="EMBL" id="JAHQIW010006768">
    <property type="protein sequence ID" value="KAJ1370326.1"/>
    <property type="molecule type" value="Genomic_DNA"/>
</dbReference>
<comment type="caution">
    <text evidence="1">The sequence shown here is derived from an EMBL/GenBank/DDBJ whole genome shotgun (WGS) entry which is preliminary data.</text>
</comment>
<dbReference type="Proteomes" id="UP001196413">
    <property type="component" value="Unassembled WGS sequence"/>
</dbReference>
<accession>A0AAD5WHR2</accession>
<keyword evidence="2" id="KW-1185">Reference proteome</keyword>
<organism evidence="1 2">
    <name type="scientific">Parelaphostrongylus tenuis</name>
    <name type="common">Meningeal worm</name>
    <dbReference type="NCBI Taxonomy" id="148309"/>
    <lineage>
        <taxon>Eukaryota</taxon>
        <taxon>Metazoa</taxon>
        <taxon>Ecdysozoa</taxon>
        <taxon>Nematoda</taxon>
        <taxon>Chromadorea</taxon>
        <taxon>Rhabditida</taxon>
        <taxon>Rhabditina</taxon>
        <taxon>Rhabditomorpha</taxon>
        <taxon>Strongyloidea</taxon>
        <taxon>Metastrongylidae</taxon>
        <taxon>Parelaphostrongylus</taxon>
    </lineage>
</organism>
<name>A0AAD5WHR2_PARTN</name>
<proteinExistence type="predicted"/>
<evidence type="ECO:0000313" key="1">
    <source>
        <dbReference type="EMBL" id="KAJ1370326.1"/>
    </source>
</evidence>
<gene>
    <name evidence="1" type="ORF">KIN20_032023</name>
</gene>
<evidence type="ECO:0000313" key="2">
    <source>
        <dbReference type="Proteomes" id="UP001196413"/>
    </source>
</evidence>
<protein>
    <submittedName>
        <fullName evidence="1">Uncharacterized protein</fullName>
    </submittedName>
</protein>
<dbReference type="AlphaFoldDB" id="A0AAD5WHR2"/>
<reference evidence="1" key="1">
    <citation type="submission" date="2021-06" db="EMBL/GenBank/DDBJ databases">
        <title>Parelaphostrongylus tenuis whole genome reference sequence.</title>
        <authorList>
            <person name="Garwood T.J."/>
            <person name="Larsen P.A."/>
            <person name="Fountain-Jones N.M."/>
            <person name="Garbe J.R."/>
            <person name="Macchietto M.G."/>
            <person name="Kania S.A."/>
            <person name="Gerhold R.W."/>
            <person name="Richards J.E."/>
            <person name="Wolf T.M."/>
        </authorList>
    </citation>
    <scope>NUCLEOTIDE SEQUENCE</scope>
    <source>
        <strain evidence="1">MNPRO001-30</strain>
        <tissue evidence="1">Meninges</tissue>
    </source>
</reference>
<sequence>MRCKTVASRVASFARAPELNAYTQPRSAFKVLFPSTSSRTPAKMARILLSPRGHISKEPTMNTAISARERINLQDFFMEERCPIMRENQERQERLQTSAPSWYHLIFHIGCRPAKYSSPQLKTTTISRICQAAMKPAKKMLHAKKSQHGQKAKSSNADSNGIRPCFVRVNSILINFLGHFNQHQISCRSHFFTAGSFVDIWEIKEISSPRLVCGMGIAN</sequence>